<comment type="caution">
    <text evidence="1">The sequence shown here is derived from an EMBL/GenBank/DDBJ whole genome shotgun (WGS) entry which is preliminary data.</text>
</comment>
<protein>
    <submittedName>
        <fullName evidence="1">Uncharacterized protein</fullName>
    </submittedName>
</protein>
<proteinExistence type="predicted"/>
<accession>A0A0V1DA31</accession>
<sequence>MNVNEDLAGKKQIASKNPRCHLLVDKGKWCLFIKLTSQNRSIGFRTKQVTTTTADTSGRGILYQRVEKGFLLAAGCRHH</sequence>
<reference evidence="1 2" key="1">
    <citation type="submission" date="2015-01" db="EMBL/GenBank/DDBJ databases">
        <title>Evolution of Trichinella species and genotypes.</title>
        <authorList>
            <person name="Korhonen P.K."/>
            <person name="Edoardo P."/>
            <person name="Giuseppe L.R."/>
            <person name="Gasser R.B."/>
        </authorList>
    </citation>
    <scope>NUCLEOTIDE SEQUENCE [LARGE SCALE GENOMIC DNA]</scope>
    <source>
        <strain evidence="1">ISS120</strain>
    </source>
</reference>
<organism evidence="1 2">
    <name type="scientific">Trichinella britovi</name>
    <name type="common">Parasitic roundworm</name>
    <dbReference type="NCBI Taxonomy" id="45882"/>
    <lineage>
        <taxon>Eukaryota</taxon>
        <taxon>Metazoa</taxon>
        <taxon>Ecdysozoa</taxon>
        <taxon>Nematoda</taxon>
        <taxon>Enoplea</taxon>
        <taxon>Dorylaimia</taxon>
        <taxon>Trichinellida</taxon>
        <taxon>Trichinellidae</taxon>
        <taxon>Trichinella</taxon>
    </lineage>
</organism>
<gene>
    <name evidence="1" type="ORF">T03_16640</name>
</gene>
<name>A0A0V1DA31_TRIBR</name>
<dbReference type="Proteomes" id="UP000054653">
    <property type="component" value="Unassembled WGS sequence"/>
</dbReference>
<dbReference type="EMBL" id="JYDI01000021">
    <property type="protein sequence ID" value="KRY58461.1"/>
    <property type="molecule type" value="Genomic_DNA"/>
</dbReference>
<keyword evidence="2" id="KW-1185">Reference proteome</keyword>
<evidence type="ECO:0000313" key="1">
    <source>
        <dbReference type="EMBL" id="KRY58461.1"/>
    </source>
</evidence>
<evidence type="ECO:0000313" key="2">
    <source>
        <dbReference type="Proteomes" id="UP000054653"/>
    </source>
</evidence>
<dbReference type="AlphaFoldDB" id="A0A0V1DA31"/>